<accession>A0A1P8JIQ3</accession>
<sequence>MASYPRGYDAIFVFNRIKPIRCLKKELIIIQYAYNQKEVKFIRLVLTPNSRYAMNEKKVIKV</sequence>
<protein>
    <submittedName>
        <fullName evidence="1">Uncharacterized protein</fullName>
    </submittedName>
</protein>
<proteinExistence type="predicted"/>
<evidence type="ECO:0000313" key="1">
    <source>
        <dbReference type="EMBL" id="PIK20347.1"/>
    </source>
</evidence>
<reference evidence="1 2" key="1">
    <citation type="submission" date="2017-11" db="EMBL/GenBank/DDBJ databases">
        <title>Genome sequencing of Prevotella intermedia KCOM 1653.</title>
        <authorList>
            <person name="Kook J.-K."/>
            <person name="Park S.-N."/>
            <person name="Lim Y.K."/>
        </authorList>
    </citation>
    <scope>NUCLEOTIDE SEQUENCE [LARGE SCALE GENOMIC DNA]</scope>
    <source>
        <strain evidence="1 2">KCOM 1653</strain>
    </source>
</reference>
<dbReference type="AlphaFoldDB" id="A0A1P8JIQ3"/>
<dbReference type="Proteomes" id="UP000230046">
    <property type="component" value="Unassembled WGS sequence"/>
</dbReference>
<evidence type="ECO:0000313" key="2">
    <source>
        <dbReference type="Proteomes" id="UP000230046"/>
    </source>
</evidence>
<organism evidence="1 2">
    <name type="scientific">Prevotella intermedia</name>
    <dbReference type="NCBI Taxonomy" id="28131"/>
    <lineage>
        <taxon>Bacteria</taxon>
        <taxon>Pseudomonadati</taxon>
        <taxon>Bacteroidota</taxon>
        <taxon>Bacteroidia</taxon>
        <taxon>Bacteroidales</taxon>
        <taxon>Prevotellaceae</taxon>
        <taxon>Prevotella</taxon>
    </lineage>
</organism>
<name>A0A1P8JIQ3_PREIN</name>
<comment type="caution">
    <text evidence="1">The sequence shown here is derived from an EMBL/GenBank/DDBJ whole genome shotgun (WGS) entry which is preliminary data.</text>
</comment>
<dbReference type="EMBL" id="PEKN01000001">
    <property type="protein sequence ID" value="PIK20347.1"/>
    <property type="molecule type" value="Genomic_DNA"/>
</dbReference>
<gene>
    <name evidence="1" type="ORF">CTI18_02845</name>
</gene>